<dbReference type="InterPro" id="IPR029055">
    <property type="entry name" value="Ntn_hydrolases_N"/>
</dbReference>
<dbReference type="EMBL" id="CP022048">
    <property type="protein sequence ID" value="ASE38848.1"/>
    <property type="molecule type" value="Genomic_DNA"/>
</dbReference>
<evidence type="ECO:0000313" key="2">
    <source>
        <dbReference type="EMBL" id="MDX2335796.1"/>
    </source>
</evidence>
<reference evidence="1" key="2">
    <citation type="submission" date="2017-12" db="EMBL/GenBank/DDBJ databases">
        <title>FDA dAtabase for Regulatory Grade micrObial Sequences (FDA-ARGOS): Supporting development and validation of Infectious Disease Dx tests.</title>
        <authorList>
            <person name="Campos J."/>
            <person name="Goldberg B."/>
            <person name="Tallon L."/>
            <person name="Sadzewicz L."/>
            <person name="Sengamalay N."/>
            <person name="Ott S."/>
            <person name="Godinez A."/>
            <person name="Nagaraj S."/>
            <person name="Vavikolanu K."/>
            <person name="Vyas G."/>
            <person name="Nadendla S."/>
            <person name="Aluvathingal J."/>
            <person name="Geyer C."/>
            <person name="Nandy P."/>
            <person name="Hobson J."/>
            <person name="Sichtig H."/>
        </authorList>
    </citation>
    <scope>NUCLEOTIDE SEQUENCE</scope>
    <source>
        <strain evidence="1">FDAARGOS_289</strain>
    </source>
</reference>
<dbReference type="AlphaFoldDB" id="A0A1Z3U6E7"/>
<dbReference type="Proteomes" id="UP001272940">
    <property type="component" value="Unassembled WGS sequence"/>
</dbReference>
<evidence type="ECO:0000313" key="3">
    <source>
        <dbReference type="Proteomes" id="UP000197050"/>
    </source>
</evidence>
<proteinExistence type="predicted"/>
<dbReference type="RefSeq" id="WP_066623878.1">
    <property type="nucleotide sequence ID" value="NZ_CP022048.2"/>
</dbReference>
<dbReference type="Gene3D" id="3.60.20.10">
    <property type="entry name" value="Glutamine Phosphoribosylpyrophosphate, subunit 1, domain 1"/>
    <property type="match status" value="1"/>
</dbReference>
<name>A0A1Z3U6E7_BREVE</name>
<reference evidence="2 4" key="4">
    <citation type="journal article" date="2023" name="FEMS Microbes">
        <title>Whole genomes of deep-sea sponge-associated bacteria exhibit high novel natural product potential.</title>
        <authorList>
            <person name="Hesketh-Best P.J."/>
            <person name="January G.G."/>
            <person name="Koch M.J."/>
            <person name="Warburton P.J."/>
            <person name="Howell K.L."/>
            <person name="Upton M."/>
        </authorList>
    </citation>
    <scope>NUCLEOTIDE SEQUENCE [LARGE SCALE GENOMIC DNA]</scope>
    <source>
        <strain evidence="2 4">PC206-O</strain>
    </source>
</reference>
<evidence type="ECO:0000313" key="1">
    <source>
        <dbReference type="EMBL" id="ASE38848.1"/>
    </source>
</evidence>
<reference evidence="2" key="3">
    <citation type="submission" date="2022-06" db="EMBL/GenBank/DDBJ databases">
        <authorList>
            <person name="Hesketh-Best P.J."/>
            <person name="Koch M.J."/>
        </authorList>
    </citation>
    <scope>NUCLEOTIDE SEQUENCE</scope>
    <source>
        <strain evidence="2">PC206-O</strain>
    </source>
</reference>
<dbReference type="KEGG" id="bvc:CEP68_04665"/>
<dbReference type="GeneID" id="34016019"/>
<reference evidence="3" key="1">
    <citation type="submission" date="2017-06" db="EMBL/GenBank/DDBJ databases">
        <title>FDA dAtabase for Regulatory Grade micrObial Sequences (FDA-ARGOS): Supporting development and validation of Infectious Disease Dx tests.</title>
        <authorList>
            <person name="Minogue T."/>
            <person name="Wolcott M."/>
            <person name="Wasieloski L."/>
            <person name="Aguilar W."/>
            <person name="Moore D."/>
            <person name="Tallon L."/>
            <person name="Sadzewicz L."/>
            <person name="Sengamalay N."/>
            <person name="Ott S."/>
            <person name="Godinez A."/>
            <person name="Nagaraj S."/>
            <person name="Nadendla S."/>
            <person name="Geyer C."/>
            <person name="Sichtig H."/>
        </authorList>
    </citation>
    <scope>NUCLEOTIDE SEQUENCE [LARGE SCALE GENOMIC DNA]</scope>
    <source>
        <strain evidence="3">FDAARGOS_289</strain>
    </source>
</reference>
<accession>A0A1Z3U6E7</accession>
<dbReference type="SUPFAM" id="SSF56235">
    <property type="entry name" value="N-terminal nucleophile aminohydrolases (Ntn hydrolases)"/>
    <property type="match status" value="1"/>
</dbReference>
<protein>
    <submittedName>
        <fullName evidence="1">Peptidase</fullName>
    </submittedName>
</protein>
<evidence type="ECO:0000313" key="4">
    <source>
        <dbReference type="Proteomes" id="UP001272940"/>
    </source>
</evidence>
<dbReference type="Proteomes" id="UP000197050">
    <property type="component" value="Chromosome"/>
</dbReference>
<sequence>MTYCVGMLVDDGLAMIADTRTNAGVDNISSYRKLHIYKSPGERILAVATAGNLSVTQTALAMVAAGVKLPDSTELETLQTAPTLFRAAQLLGHAMASVRASINTPPTPTADGLNVTASMLLGGQIAGGKMGLYLIYGQGNFIECGPDTPYLQIGELKYGKPILDRALHSSTSLSEAVKLGLISFDSTIRSNIAVGPPLDLIVMPRDQLTGTARRIEADDPYFRDLGRRWSEALAAAHRAMPDPTWLDIDTSAPKRSISAVG</sequence>
<dbReference type="PIRSF" id="PIRSF009120">
    <property type="entry name" value="UCP009120_prtse"/>
    <property type="match status" value="1"/>
</dbReference>
<dbReference type="EMBL" id="JAMYEC010000008">
    <property type="protein sequence ID" value="MDX2335796.1"/>
    <property type="molecule type" value="Genomic_DNA"/>
</dbReference>
<organism evidence="1 3">
    <name type="scientific">Brevundimonas vesicularis</name>
    <name type="common">Pseudomonas vesicularis</name>
    <dbReference type="NCBI Taxonomy" id="41276"/>
    <lineage>
        <taxon>Bacteria</taxon>
        <taxon>Pseudomonadati</taxon>
        <taxon>Pseudomonadota</taxon>
        <taxon>Alphaproteobacteria</taxon>
        <taxon>Caulobacterales</taxon>
        <taxon>Caulobacteraceae</taxon>
        <taxon>Brevundimonas</taxon>
    </lineage>
</organism>
<dbReference type="InterPro" id="IPR016545">
    <property type="entry name" value="UCP009120_prtse"/>
</dbReference>
<keyword evidence="4" id="KW-1185">Reference proteome</keyword>
<gene>
    <name evidence="1" type="ORF">CEP68_04665</name>
    <name evidence="2" type="ORF">NJD11_12720</name>
</gene>